<accession>A0A9N9BGR3</accession>
<dbReference type="SUPFAM" id="SSF52833">
    <property type="entry name" value="Thioredoxin-like"/>
    <property type="match status" value="1"/>
</dbReference>
<evidence type="ECO:0000256" key="1">
    <source>
        <dbReference type="SAM" id="MobiDB-lite"/>
    </source>
</evidence>
<dbReference type="EMBL" id="CAJVPQ010001690">
    <property type="protein sequence ID" value="CAG8565245.1"/>
    <property type="molecule type" value="Genomic_DNA"/>
</dbReference>
<gene>
    <name evidence="2" type="ORF">FCALED_LOCUS6813</name>
</gene>
<dbReference type="Proteomes" id="UP000789570">
    <property type="component" value="Unassembled WGS sequence"/>
</dbReference>
<dbReference type="InterPro" id="IPR036249">
    <property type="entry name" value="Thioredoxin-like_sf"/>
</dbReference>
<dbReference type="Pfam" id="PF06999">
    <property type="entry name" value="Suc_Fer-like"/>
    <property type="match status" value="1"/>
</dbReference>
<dbReference type="AlphaFoldDB" id="A0A9N9BGR3"/>
<dbReference type="InterPro" id="IPR009737">
    <property type="entry name" value="Aim32/Apd1-like"/>
</dbReference>
<sequence length="367" mass="41084">MEKPIRRFGSKILNVISSVIPSPRSVPPSTLSNEDKLSTPKTEISNAPAVSEFPDAKTAALLQTVPSKHELITFDELQRSESQNDEEDPCLNCLDPCASHASYPSYLKIDYESPLDNTVKPYIKHVLISTGKGDWETNIEDECGSLASSFHKVINNVKLNEKKSKSGLQLHTEEHENTDHTRIIITNSSRRNTENDCIFSKGNDVLIFPDNILIKNVTTKQAANFYKAFLSKDDVYLDNNFPIEKVPYRAVIVICSHRKRDKRCGVTGPLLKNEFDKVLKEKGLDPESRYNDGVGVFLSSHTGGHRFAGNVIVYKEGQGIWYGRVIPCHAKSIIEHTIIEGKVIKDLYRGSMNGSFAPSCGGRKFDW</sequence>
<evidence type="ECO:0000313" key="3">
    <source>
        <dbReference type="Proteomes" id="UP000789570"/>
    </source>
</evidence>
<feature type="region of interest" description="Disordered" evidence="1">
    <location>
        <begin position="22"/>
        <end position="47"/>
    </location>
</feature>
<protein>
    <submittedName>
        <fullName evidence="2">11917_t:CDS:1</fullName>
    </submittedName>
</protein>
<reference evidence="2" key="1">
    <citation type="submission" date="2021-06" db="EMBL/GenBank/DDBJ databases">
        <authorList>
            <person name="Kallberg Y."/>
            <person name="Tangrot J."/>
            <person name="Rosling A."/>
        </authorList>
    </citation>
    <scope>NUCLEOTIDE SEQUENCE</scope>
    <source>
        <strain evidence="2">UK204</strain>
    </source>
</reference>
<dbReference type="CDD" id="cd03062">
    <property type="entry name" value="TRX_Fd_Sucrase"/>
    <property type="match status" value="1"/>
</dbReference>
<dbReference type="PANTHER" id="PTHR31902">
    <property type="entry name" value="ACTIN PATCHES DISTAL PROTEIN 1"/>
    <property type="match status" value="1"/>
</dbReference>
<comment type="caution">
    <text evidence="2">The sequence shown here is derived from an EMBL/GenBank/DDBJ whole genome shotgun (WGS) entry which is preliminary data.</text>
</comment>
<evidence type="ECO:0000313" key="2">
    <source>
        <dbReference type="EMBL" id="CAG8565245.1"/>
    </source>
</evidence>
<name>A0A9N9BGR3_9GLOM</name>
<dbReference type="PANTHER" id="PTHR31902:SF14">
    <property type="entry name" value="ACTIN PATCHES DISTAL PROTEIN 1"/>
    <property type="match status" value="1"/>
</dbReference>
<keyword evidence="3" id="KW-1185">Reference proteome</keyword>
<dbReference type="Gene3D" id="3.40.30.10">
    <property type="entry name" value="Glutaredoxin"/>
    <property type="match status" value="1"/>
</dbReference>
<dbReference type="OrthoDB" id="10253744at2759"/>
<organism evidence="2 3">
    <name type="scientific">Funneliformis caledonium</name>
    <dbReference type="NCBI Taxonomy" id="1117310"/>
    <lineage>
        <taxon>Eukaryota</taxon>
        <taxon>Fungi</taxon>
        <taxon>Fungi incertae sedis</taxon>
        <taxon>Mucoromycota</taxon>
        <taxon>Glomeromycotina</taxon>
        <taxon>Glomeromycetes</taxon>
        <taxon>Glomerales</taxon>
        <taxon>Glomeraceae</taxon>
        <taxon>Funneliformis</taxon>
    </lineage>
</organism>
<proteinExistence type="predicted"/>